<dbReference type="EMBL" id="LIRB01000134">
    <property type="protein sequence ID" value="KWX75708.1"/>
    <property type="molecule type" value="Genomic_DNA"/>
</dbReference>
<dbReference type="AlphaFoldDB" id="A0A132TWH8"/>
<dbReference type="Proteomes" id="UP000070475">
    <property type="component" value="Unassembled WGS sequence"/>
</dbReference>
<keyword evidence="2" id="KW-1133">Transmembrane helix</keyword>
<dbReference type="OrthoDB" id="1798639at2"/>
<evidence type="ECO:0000256" key="2">
    <source>
        <dbReference type="SAM" id="Phobius"/>
    </source>
</evidence>
<dbReference type="RefSeq" id="WP_060861350.1">
    <property type="nucleotide sequence ID" value="NZ_LIRB01000134.1"/>
</dbReference>
<reference evidence="3 4" key="1">
    <citation type="submission" date="2015-08" db="EMBL/GenBank/DDBJ databases">
        <title>Genomes of Paenibacillus riograndensis.</title>
        <authorList>
            <person name="Sant'Anna F.H."/>
            <person name="Souza R."/>
            <person name="Ambrosini A."/>
            <person name="Bach E."/>
            <person name="Fernandes G."/>
            <person name="Balsanelli E."/>
            <person name="Baura V.A."/>
            <person name="Pedrosa F.O."/>
            <person name="Souza E.M."/>
            <person name="Passaglia L."/>
        </authorList>
    </citation>
    <scope>NUCLEOTIDE SEQUENCE [LARGE SCALE GENOMIC DNA]</scope>
    <source>
        <strain evidence="3 4">CAS34</strain>
    </source>
</reference>
<gene>
    <name evidence="3" type="ORF">AMQ84_17020</name>
</gene>
<sequence length="200" mass="21047">MGSLIYVAAIIIIAIISSLNKAGKNKGGAAPRGGMPTFGGGGGYPLNPGRRAKRGPEYRGSTTERSGFPAPGGSTPSPGQPAASRTEADYDASPAWPESSERPSPDYETGEGLSLEQAGEEDGVEARAERMQRELERLHLHFDGAAAGADPGEKGARPDSSPAGSREFAADRKALREGLIWAEILGPPRSRQPRSNRRQI</sequence>
<name>A0A132TWH8_9BACL</name>
<keyword evidence="2" id="KW-0812">Transmembrane</keyword>
<accession>A0A132TWH8</accession>
<feature type="region of interest" description="Disordered" evidence="1">
    <location>
        <begin position="140"/>
        <end position="171"/>
    </location>
</feature>
<organism evidence="3 4">
    <name type="scientific">Paenibacillus riograndensis</name>
    <dbReference type="NCBI Taxonomy" id="483937"/>
    <lineage>
        <taxon>Bacteria</taxon>
        <taxon>Bacillati</taxon>
        <taxon>Bacillota</taxon>
        <taxon>Bacilli</taxon>
        <taxon>Bacillales</taxon>
        <taxon>Paenibacillaceae</taxon>
        <taxon>Paenibacillus</taxon>
        <taxon>Paenibacillus sonchi group</taxon>
    </lineage>
</organism>
<protein>
    <submittedName>
        <fullName evidence="3">Uncharacterized protein</fullName>
    </submittedName>
</protein>
<keyword evidence="2" id="KW-0472">Membrane</keyword>
<keyword evidence="4" id="KW-1185">Reference proteome</keyword>
<feature type="transmembrane region" description="Helical" evidence="2">
    <location>
        <begin position="6"/>
        <end position="23"/>
    </location>
</feature>
<evidence type="ECO:0000313" key="3">
    <source>
        <dbReference type="EMBL" id="KWX75708.1"/>
    </source>
</evidence>
<feature type="region of interest" description="Disordered" evidence="1">
    <location>
        <begin position="23"/>
        <end position="128"/>
    </location>
</feature>
<comment type="caution">
    <text evidence="3">The sequence shown here is derived from an EMBL/GenBank/DDBJ whole genome shotgun (WGS) entry which is preliminary data.</text>
</comment>
<evidence type="ECO:0000313" key="4">
    <source>
        <dbReference type="Proteomes" id="UP000070475"/>
    </source>
</evidence>
<dbReference type="PATRIC" id="fig|483937.3.peg.1333"/>
<evidence type="ECO:0000256" key="1">
    <source>
        <dbReference type="SAM" id="MobiDB-lite"/>
    </source>
</evidence>
<proteinExistence type="predicted"/>